<keyword evidence="8 11" id="KW-0406">Ion transport</keyword>
<feature type="transmembrane region" description="Helical" evidence="11">
    <location>
        <begin position="464"/>
        <end position="483"/>
    </location>
</feature>
<dbReference type="CDD" id="cd19049">
    <property type="entry name" value="LGIC_TM_anion"/>
    <property type="match status" value="1"/>
</dbReference>
<evidence type="ECO:0000256" key="8">
    <source>
        <dbReference type="ARBA" id="ARBA00023065"/>
    </source>
</evidence>
<dbReference type="InterPro" id="IPR036719">
    <property type="entry name" value="Neuro-gated_channel_TM_sf"/>
</dbReference>
<evidence type="ECO:0000256" key="6">
    <source>
        <dbReference type="ARBA" id="ARBA00022729"/>
    </source>
</evidence>
<dbReference type="PANTHER" id="PTHR18945">
    <property type="entry name" value="NEUROTRANSMITTER GATED ION CHANNEL"/>
    <property type="match status" value="1"/>
</dbReference>
<evidence type="ECO:0000259" key="13">
    <source>
        <dbReference type="Pfam" id="PF02932"/>
    </source>
</evidence>
<evidence type="ECO:0000256" key="2">
    <source>
        <dbReference type="ARBA" id="ARBA00004236"/>
    </source>
</evidence>
<keyword evidence="5 11" id="KW-0812">Transmembrane</keyword>
<evidence type="ECO:0000256" key="4">
    <source>
        <dbReference type="ARBA" id="ARBA00022475"/>
    </source>
</evidence>
<feature type="chain" id="PRO_5044528375" evidence="11">
    <location>
        <begin position="31"/>
        <end position="508"/>
    </location>
</feature>
<keyword evidence="9 11" id="KW-0472">Membrane</keyword>
<feature type="signal peptide" evidence="11">
    <location>
        <begin position="1"/>
        <end position="30"/>
    </location>
</feature>
<dbReference type="InterPro" id="IPR006201">
    <property type="entry name" value="Neur_channel"/>
</dbReference>
<dbReference type="InterPro" id="IPR018000">
    <property type="entry name" value="Neurotransmitter_ion_chnl_CS"/>
</dbReference>
<dbReference type="PRINTS" id="PR00252">
    <property type="entry name" value="NRIONCHANNEL"/>
</dbReference>
<evidence type="ECO:0000313" key="14">
    <source>
        <dbReference type="EMBL" id="MFH4976627.1"/>
    </source>
</evidence>
<name>A0ABD6EJ91_9BILA</name>
<feature type="domain" description="Neurotransmitter-gated ion-channel transmembrane" evidence="13">
    <location>
        <begin position="289"/>
        <end position="393"/>
    </location>
</feature>
<dbReference type="PRINTS" id="PR00253">
    <property type="entry name" value="GABAARECEPTR"/>
</dbReference>
<dbReference type="Gene3D" id="2.70.170.10">
    <property type="entry name" value="Neurotransmitter-gated ion-channel ligand-binding domain"/>
    <property type="match status" value="1"/>
</dbReference>
<evidence type="ECO:0000256" key="11">
    <source>
        <dbReference type="RuleBase" id="RU000687"/>
    </source>
</evidence>
<accession>A0ABD6EJ91</accession>
<comment type="similarity">
    <text evidence="11">Belongs to the ligand-gated ion channel (TC 1.A.9) family.</text>
</comment>
<dbReference type="Pfam" id="PF02931">
    <property type="entry name" value="Neur_chan_LBD"/>
    <property type="match status" value="1"/>
</dbReference>
<dbReference type="CDD" id="cd18990">
    <property type="entry name" value="LGIC_ECD_GABAAR"/>
    <property type="match status" value="1"/>
</dbReference>
<keyword evidence="7 11" id="KW-1133">Transmembrane helix</keyword>
<keyword evidence="6 11" id="KW-0732">Signal</keyword>
<dbReference type="InterPro" id="IPR036734">
    <property type="entry name" value="Neur_chan_lig-bd_sf"/>
</dbReference>
<evidence type="ECO:0000256" key="7">
    <source>
        <dbReference type="ARBA" id="ARBA00022989"/>
    </source>
</evidence>
<feature type="transmembrane region" description="Helical" evidence="11">
    <location>
        <begin position="347"/>
        <end position="366"/>
    </location>
</feature>
<organism evidence="14 15">
    <name type="scientific">Gnathostoma spinigerum</name>
    <dbReference type="NCBI Taxonomy" id="75299"/>
    <lineage>
        <taxon>Eukaryota</taxon>
        <taxon>Metazoa</taxon>
        <taxon>Ecdysozoa</taxon>
        <taxon>Nematoda</taxon>
        <taxon>Chromadorea</taxon>
        <taxon>Rhabditida</taxon>
        <taxon>Spirurina</taxon>
        <taxon>Gnathostomatomorpha</taxon>
        <taxon>Gnathostomatoidea</taxon>
        <taxon>Gnathostomatidae</taxon>
        <taxon>Gnathostoma</taxon>
    </lineage>
</organism>
<dbReference type="GO" id="GO:0005230">
    <property type="term" value="F:extracellular ligand-gated monoatomic ion channel activity"/>
    <property type="evidence" value="ECO:0007669"/>
    <property type="project" value="UniProtKB-ARBA"/>
</dbReference>
<feature type="transmembrane region" description="Helical" evidence="11">
    <location>
        <begin position="282"/>
        <end position="304"/>
    </location>
</feature>
<dbReference type="SUPFAM" id="SSF63712">
    <property type="entry name" value="Nicotinic receptor ligand binding domain-like"/>
    <property type="match status" value="1"/>
</dbReference>
<dbReference type="SUPFAM" id="SSF90112">
    <property type="entry name" value="Neurotransmitter-gated ion-channel transmembrane pore"/>
    <property type="match status" value="1"/>
</dbReference>
<comment type="subcellular location">
    <subcellularLocation>
        <location evidence="2">Cell membrane</location>
    </subcellularLocation>
    <subcellularLocation>
        <location evidence="1">Membrane</location>
        <topology evidence="1">Multi-pass membrane protein</topology>
    </subcellularLocation>
</comment>
<feature type="transmembrane region" description="Helical" evidence="11">
    <location>
        <begin position="311"/>
        <end position="327"/>
    </location>
</feature>
<evidence type="ECO:0000256" key="10">
    <source>
        <dbReference type="ARBA" id="ARBA00023303"/>
    </source>
</evidence>
<evidence type="ECO:0000256" key="9">
    <source>
        <dbReference type="ARBA" id="ARBA00023136"/>
    </source>
</evidence>
<comment type="caution">
    <text evidence="14">The sequence shown here is derived from an EMBL/GenBank/DDBJ whole genome shotgun (WGS) entry which is preliminary data.</text>
</comment>
<feature type="domain" description="Neurotransmitter-gated ion-channel ligand-binding" evidence="12">
    <location>
        <begin position="80"/>
        <end position="281"/>
    </location>
</feature>
<dbReference type="GO" id="GO:0005886">
    <property type="term" value="C:plasma membrane"/>
    <property type="evidence" value="ECO:0007669"/>
    <property type="project" value="UniProtKB-SubCell"/>
</dbReference>
<dbReference type="PROSITE" id="PS00236">
    <property type="entry name" value="NEUROTR_ION_CHANNEL"/>
    <property type="match status" value="1"/>
</dbReference>
<dbReference type="Gene3D" id="1.20.58.390">
    <property type="entry name" value="Neurotransmitter-gated ion-channel transmembrane domain"/>
    <property type="match status" value="1"/>
</dbReference>
<keyword evidence="10 11" id="KW-0407">Ion channel</keyword>
<keyword evidence="4" id="KW-1003">Cell membrane</keyword>
<dbReference type="InterPro" id="IPR038050">
    <property type="entry name" value="Neuro_actylchol_rec"/>
</dbReference>
<protein>
    <submittedName>
        <fullName evidence="14">Uncharacterized protein</fullName>
    </submittedName>
</protein>
<evidence type="ECO:0000256" key="1">
    <source>
        <dbReference type="ARBA" id="ARBA00004141"/>
    </source>
</evidence>
<evidence type="ECO:0000313" key="15">
    <source>
        <dbReference type="Proteomes" id="UP001608902"/>
    </source>
</evidence>
<proteinExistence type="inferred from homology"/>
<keyword evidence="15" id="KW-1185">Reference proteome</keyword>
<evidence type="ECO:0000256" key="5">
    <source>
        <dbReference type="ARBA" id="ARBA00022692"/>
    </source>
</evidence>
<dbReference type="EMBL" id="JBGFUD010001688">
    <property type="protein sequence ID" value="MFH4976627.1"/>
    <property type="molecule type" value="Genomic_DNA"/>
</dbReference>
<keyword evidence="3 11" id="KW-0813">Transport</keyword>
<gene>
    <name evidence="14" type="ORF">AB6A40_003336</name>
</gene>
<reference evidence="14 15" key="1">
    <citation type="submission" date="2024-08" db="EMBL/GenBank/DDBJ databases">
        <title>Gnathostoma spinigerum genome.</title>
        <authorList>
            <person name="Gonzalez-Bertolin B."/>
            <person name="Monzon S."/>
            <person name="Zaballos A."/>
            <person name="Jimenez P."/>
            <person name="Dekumyoy P."/>
            <person name="Varona S."/>
            <person name="Cuesta I."/>
            <person name="Sumanam S."/>
            <person name="Adisakwattana P."/>
            <person name="Gasser R.B."/>
            <person name="Hernandez-Gonzalez A."/>
            <person name="Young N.D."/>
            <person name="Perteguer M.J."/>
        </authorList>
    </citation>
    <scope>NUCLEOTIDE SEQUENCE [LARGE SCALE GENOMIC DNA]</scope>
    <source>
        <strain evidence="14">AL3</strain>
        <tissue evidence="14">Liver</tissue>
    </source>
</reference>
<evidence type="ECO:0000256" key="3">
    <source>
        <dbReference type="ARBA" id="ARBA00022448"/>
    </source>
</evidence>
<dbReference type="InterPro" id="IPR006202">
    <property type="entry name" value="Neur_chan_lig-bd"/>
</dbReference>
<dbReference type="Pfam" id="PF02932">
    <property type="entry name" value="Neur_chan_memb"/>
    <property type="match status" value="1"/>
</dbReference>
<dbReference type="InterPro" id="IPR006028">
    <property type="entry name" value="GABAA/Glycine_rcpt"/>
</dbReference>
<evidence type="ECO:0000259" key="12">
    <source>
        <dbReference type="Pfam" id="PF02931"/>
    </source>
</evidence>
<sequence>MFEIACAIIGRRPLLLRLLLFLLLDRCTLMSTFNLNDDDYDEVMRKVRGKKHYTTEIFPNQKNQTREDCSSTDMNLAKVVFERLMSSYDRKTVPKQDGVDVKVDLYMQDISSISEIDASFTADVLFSQIWSDPGLAFDNMTRCLENLTLSHRSVDDIWLPNVCFQNSKSTFVHNSPTPNIFLLIYPNGTIWVNHRVKVRAPCELDMTTFPMDVQKCSLTFESYSFNAGKVRLHWFDTGVIMNLQGKLPDYEVVRLTWQKEMFYYPAGHWDQLKATFYFRRTYGYYVLQLYLPTYTSVLISWISFWLDPRCLPGRVTLGVSSLMALIFQYGNVAKSLPKVSYVKALDVWIIGCMGFMLCSLIELAIAGHIDRKNAMKSPNWSPEAVIERKISQALLLKEFNTGLSIYRRNVRTPKVRASKDGRFDDPSTYQAKVRRKRRRGYFRKKKTSFSIPQINWTGDKVDRICQIAFPLIFIIFNSFYWYYCSRESARQMQRFMNNYNLTGSFTPS</sequence>
<dbReference type="Proteomes" id="UP001608902">
    <property type="component" value="Unassembled WGS sequence"/>
</dbReference>
<dbReference type="InterPro" id="IPR006029">
    <property type="entry name" value="Neurotrans-gated_channel_TM"/>
</dbReference>
<dbReference type="AlphaFoldDB" id="A0ABD6EJ91"/>